<dbReference type="InterPro" id="IPR011990">
    <property type="entry name" value="TPR-like_helical_dom_sf"/>
</dbReference>
<dbReference type="AlphaFoldDB" id="A0A0H5DN98"/>
<dbReference type="NCBIfam" id="TIGR02552">
    <property type="entry name" value="LcrH_SycD"/>
    <property type="match status" value="1"/>
</dbReference>
<dbReference type="SUPFAM" id="SSF48452">
    <property type="entry name" value="TPR-like"/>
    <property type="match status" value="1"/>
</dbReference>
<dbReference type="InterPro" id="IPR005415">
    <property type="entry name" value="T3SS_Ca_resp_chp_LcrH/SycD"/>
</dbReference>
<dbReference type="Gene3D" id="1.25.40.10">
    <property type="entry name" value="Tetratricopeptide repeat domain"/>
    <property type="match status" value="1"/>
</dbReference>
<protein>
    <submittedName>
        <fullName evidence="1">Putative type III secretion chaperone SycD/LcrH</fullName>
    </submittedName>
</protein>
<name>A0A0H5DN98_9BACT</name>
<reference evidence="2" key="1">
    <citation type="submission" date="2015-06" db="EMBL/GenBank/DDBJ databases">
        <authorList>
            <person name="Bertelli C."/>
        </authorList>
    </citation>
    <scope>NUCLEOTIDE SEQUENCE [LARGE SCALE GENOMIC DNA]</scope>
    <source>
        <strain evidence="2">CRIB-30</strain>
    </source>
</reference>
<evidence type="ECO:0000313" key="2">
    <source>
        <dbReference type="Proteomes" id="UP000220251"/>
    </source>
</evidence>
<dbReference type="EMBL" id="CWGJ01000006">
    <property type="protein sequence ID" value="CRX37761.1"/>
    <property type="molecule type" value="Genomic_DNA"/>
</dbReference>
<dbReference type="PRINTS" id="PR01595">
    <property type="entry name" value="SYCDCHAPRONE"/>
</dbReference>
<sequence>MAKVEEIIQVIIQDAGITIDPETLKERTEFLREYLQVFEDAEPKDLFPSIAETEKMIDDLVTKNGGNLSAKEIEEQKKVMKKIFIDGKAPAEAMGIDAKTTEMIYSEAGRLYNAGRYQDALGFFRVLDLIMPNVPKFMFGIAACYQMLKKNSEAAGWYIKCSYFDKESPIPYYHMSDCFLKLKNYGAALAALRMVLQRAKGDPKFEKICGKCKLMMEDAKKRLNETPPEGAKKEAGQE</sequence>
<dbReference type="Proteomes" id="UP000220251">
    <property type="component" value="Unassembled WGS sequence"/>
</dbReference>
<proteinExistence type="predicted"/>
<organism evidence="1 2">
    <name type="scientific">Estrella lausannensis</name>
    <dbReference type="NCBI Taxonomy" id="483423"/>
    <lineage>
        <taxon>Bacteria</taxon>
        <taxon>Pseudomonadati</taxon>
        <taxon>Chlamydiota</taxon>
        <taxon>Chlamydiia</taxon>
        <taxon>Parachlamydiales</taxon>
        <taxon>Candidatus Criblamydiaceae</taxon>
        <taxon>Estrella</taxon>
    </lineage>
</organism>
<accession>A0A0H5DN98</accession>
<evidence type="ECO:0000313" key="1">
    <source>
        <dbReference type="EMBL" id="CRX37761.1"/>
    </source>
</evidence>
<gene>
    <name evidence="1" type="primary">sycd1</name>
    <name evidence="1" type="ORF">ELAC_0400</name>
</gene>
<dbReference type="RefSeq" id="WP_098037617.1">
    <property type="nucleotide sequence ID" value="NZ_CWGJ01000006.1"/>
</dbReference>
<dbReference type="OrthoDB" id="19049at2"/>
<keyword evidence="2" id="KW-1185">Reference proteome</keyword>